<reference evidence="2" key="2">
    <citation type="journal article" date="2024" name="Plant">
        <title>Genomic evolution and insights into agronomic trait innovations of Sesamum species.</title>
        <authorList>
            <person name="Miao H."/>
            <person name="Wang L."/>
            <person name="Qu L."/>
            <person name="Liu H."/>
            <person name="Sun Y."/>
            <person name="Le M."/>
            <person name="Wang Q."/>
            <person name="Wei S."/>
            <person name="Zheng Y."/>
            <person name="Lin W."/>
            <person name="Duan Y."/>
            <person name="Cao H."/>
            <person name="Xiong S."/>
            <person name="Wang X."/>
            <person name="Wei L."/>
            <person name="Li C."/>
            <person name="Ma Q."/>
            <person name="Ju M."/>
            <person name="Zhao R."/>
            <person name="Li G."/>
            <person name="Mu C."/>
            <person name="Tian Q."/>
            <person name="Mei H."/>
            <person name="Zhang T."/>
            <person name="Gao T."/>
            <person name="Zhang H."/>
        </authorList>
    </citation>
    <scope>NUCLEOTIDE SEQUENCE</scope>
    <source>
        <strain evidence="2">KEN1</strain>
    </source>
</reference>
<evidence type="ECO:0000259" key="1">
    <source>
        <dbReference type="Pfam" id="PF03078"/>
    </source>
</evidence>
<dbReference type="InterPro" id="IPR004312">
    <property type="entry name" value="ATHILA_Orf1_C"/>
</dbReference>
<dbReference type="Pfam" id="PF03078">
    <property type="entry name" value="ATHILA"/>
    <property type="match status" value="1"/>
</dbReference>
<evidence type="ECO:0000313" key="2">
    <source>
        <dbReference type="EMBL" id="KAL0445494.1"/>
    </source>
</evidence>
<reference evidence="2" key="1">
    <citation type="submission" date="2020-06" db="EMBL/GenBank/DDBJ databases">
        <authorList>
            <person name="Li T."/>
            <person name="Hu X."/>
            <person name="Zhang T."/>
            <person name="Song X."/>
            <person name="Zhang H."/>
            <person name="Dai N."/>
            <person name="Sheng W."/>
            <person name="Hou X."/>
            <person name="Wei L."/>
        </authorList>
    </citation>
    <scope>NUCLEOTIDE SEQUENCE</scope>
    <source>
        <strain evidence="2">KEN1</strain>
        <tissue evidence="2">Leaf</tissue>
    </source>
</reference>
<comment type="caution">
    <text evidence="2">The sequence shown here is derived from an EMBL/GenBank/DDBJ whole genome shotgun (WGS) entry which is preliminary data.</text>
</comment>
<proteinExistence type="predicted"/>
<name>A0AAW2WUX7_9LAMI</name>
<accession>A0AAW2WUX7</accession>
<gene>
    <name evidence="2" type="ORF">Slati_1677300</name>
</gene>
<organism evidence="2">
    <name type="scientific">Sesamum latifolium</name>
    <dbReference type="NCBI Taxonomy" id="2727402"/>
    <lineage>
        <taxon>Eukaryota</taxon>
        <taxon>Viridiplantae</taxon>
        <taxon>Streptophyta</taxon>
        <taxon>Embryophyta</taxon>
        <taxon>Tracheophyta</taxon>
        <taxon>Spermatophyta</taxon>
        <taxon>Magnoliopsida</taxon>
        <taxon>eudicotyledons</taxon>
        <taxon>Gunneridae</taxon>
        <taxon>Pentapetalae</taxon>
        <taxon>asterids</taxon>
        <taxon>lamiids</taxon>
        <taxon>Lamiales</taxon>
        <taxon>Pedaliaceae</taxon>
        <taxon>Sesamum</taxon>
    </lineage>
</organism>
<dbReference type="AlphaFoldDB" id="A0AAW2WUX7"/>
<protein>
    <recommendedName>
        <fullName evidence="1">Arabidopsis retrotransposon Orf1 C-terminal domain-containing protein</fullName>
    </recommendedName>
</protein>
<feature type="domain" description="Arabidopsis retrotransposon Orf1 C-terminal" evidence="1">
    <location>
        <begin position="54"/>
        <end position="140"/>
    </location>
</feature>
<sequence length="165" mass="19058">MESTSPSHSRRNIRKTTVTLPPAEIDLHGHLQFWSQRHQERYSTIFQLTILWDKSLHRPSVVKLCIVDAVDALIQNSCWEFFCSIHYPIYIELVHDFYSTFEFTPPAHPSTPNAVEFRLSGRSFTLSVTDFNLAFGFIDTRSIGLSMGRVRPYPDLDKKIPSKIT</sequence>
<dbReference type="EMBL" id="JACGWN010000006">
    <property type="protein sequence ID" value="KAL0445494.1"/>
    <property type="molecule type" value="Genomic_DNA"/>
</dbReference>